<keyword evidence="4" id="KW-1185">Reference proteome</keyword>
<keyword evidence="2" id="KW-0732">Signal</keyword>
<proteinExistence type="predicted"/>
<dbReference type="EMBL" id="JAWXYG010000002">
    <property type="protein sequence ID" value="KAK4281147.1"/>
    <property type="molecule type" value="Genomic_DNA"/>
</dbReference>
<accession>A0AAE1TDA4</accession>
<sequence length="100" mass="11018">MTNPPMIVVTFQLFFFFQLLSTIANTSYTPVEHFASTVVNPATFLPTINGSGQKMMAPLRSLSSIPTKQPSPSNPKSQPIHQTLMIPYASLAPNSPIHFR</sequence>
<feature type="chain" id="PRO_5042254481" evidence="2">
    <location>
        <begin position="25"/>
        <end position="100"/>
    </location>
</feature>
<protein>
    <submittedName>
        <fullName evidence="3">Uncharacterized protein</fullName>
    </submittedName>
</protein>
<name>A0AAE1TDA4_9FABA</name>
<feature type="compositionally biased region" description="Low complexity" evidence="1">
    <location>
        <begin position="66"/>
        <end position="79"/>
    </location>
</feature>
<gene>
    <name evidence="3" type="ORF">QN277_012672</name>
</gene>
<feature type="region of interest" description="Disordered" evidence="1">
    <location>
        <begin position="61"/>
        <end position="80"/>
    </location>
</feature>
<organism evidence="3 4">
    <name type="scientific">Acacia crassicarpa</name>
    <name type="common">northern wattle</name>
    <dbReference type="NCBI Taxonomy" id="499986"/>
    <lineage>
        <taxon>Eukaryota</taxon>
        <taxon>Viridiplantae</taxon>
        <taxon>Streptophyta</taxon>
        <taxon>Embryophyta</taxon>
        <taxon>Tracheophyta</taxon>
        <taxon>Spermatophyta</taxon>
        <taxon>Magnoliopsida</taxon>
        <taxon>eudicotyledons</taxon>
        <taxon>Gunneridae</taxon>
        <taxon>Pentapetalae</taxon>
        <taxon>rosids</taxon>
        <taxon>fabids</taxon>
        <taxon>Fabales</taxon>
        <taxon>Fabaceae</taxon>
        <taxon>Caesalpinioideae</taxon>
        <taxon>mimosoid clade</taxon>
        <taxon>Acacieae</taxon>
        <taxon>Acacia</taxon>
    </lineage>
</organism>
<comment type="caution">
    <text evidence="3">The sequence shown here is derived from an EMBL/GenBank/DDBJ whole genome shotgun (WGS) entry which is preliminary data.</text>
</comment>
<evidence type="ECO:0000256" key="1">
    <source>
        <dbReference type="SAM" id="MobiDB-lite"/>
    </source>
</evidence>
<reference evidence="3" key="1">
    <citation type="submission" date="2023-10" db="EMBL/GenBank/DDBJ databases">
        <title>Chromosome-level genome of the transformable northern wattle, Acacia crassicarpa.</title>
        <authorList>
            <person name="Massaro I."/>
            <person name="Sinha N.R."/>
            <person name="Poethig S."/>
            <person name="Leichty A.R."/>
        </authorList>
    </citation>
    <scope>NUCLEOTIDE SEQUENCE</scope>
    <source>
        <strain evidence="3">Acra3RX</strain>
        <tissue evidence="3">Leaf</tissue>
    </source>
</reference>
<evidence type="ECO:0000256" key="2">
    <source>
        <dbReference type="SAM" id="SignalP"/>
    </source>
</evidence>
<dbReference type="Proteomes" id="UP001293593">
    <property type="component" value="Unassembled WGS sequence"/>
</dbReference>
<feature type="signal peptide" evidence="2">
    <location>
        <begin position="1"/>
        <end position="24"/>
    </location>
</feature>
<evidence type="ECO:0000313" key="3">
    <source>
        <dbReference type="EMBL" id="KAK4281147.1"/>
    </source>
</evidence>
<dbReference type="AlphaFoldDB" id="A0AAE1TDA4"/>
<evidence type="ECO:0000313" key="4">
    <source>
        <dbReference type="Proteomes" id="UP001293593"/>
    </source>
</evidence>